<dbReference type="Gene3D" id="3.40.50.2300">
    <property type="match status" value="1"/>
</dbReference>
<dbReference type="RefSeq" id="WP_053656900.1">
    <property type="nucleotide sequence ID" value="NZ_CP130472.1"/>
</dbReference>
<dbReference type="InterPro" id="IPR016032">
    <property type="entry name" value="Sig_transdc_resp-reg_C-effctor"/>
</dbReference>
<gene>
    <name evidence="5" type="ORF">Q3V37_18785</name>
</gene>
<dbReference type="InterPro" id="IPR000792">
    <property type="entry name" value="Tscrpt_reg_LuxR_C"/>
</dbReference>
<keyword evidence="2" id="KW-0238">DNA-binding</keyword>
<dbReference type="PRINTS" id="PR00038">
    <property type="entry name" value="HTHLUXR"/>
</dbReference>
<evidence type="ECO:0000259" key="4">
    <source>
        <dbReference type="PROSITE" id="PS50043"/>
    </source>
</evidence>
<keyword evidence="6" id="KW-1185">Reference proteome</keyword>
<dbReference type="SMART" id="SM00421">
    <property type="entry name" value="HTH_LUXR"/>
    <property type="match status" value="1"/>
</dbReference>
<dbReference type="SUPFAM" id="SSF46894">
    <property type="entry name" value="C-terminal effector domain of the bipartite response regulators"/>
    <property type="match status" value="1"/>
</dbReference>
<evidence type="ECO:0000256" key="3">
    <source>
        <dbReference type="ARBA" id="ARBA00023163"/>
    </source>
</evidence>
<dbReference type="EMBL" id="CP130472">
    <property type="protein sequence ID" value="WLS48807.1"/>
    <property type="molecule type" value="Genomic_DNA"/>
</dbReference>
<dbReference type="AlphaFoldDB" id="A0AAJ6HYQ8"/>
<proteinExistence type="predicted"/>
<sequence length="207" mass="22424">MAETRVLVQATDPLLAVGLSSYLAMHPDITVVEANDPDSFDVAVVGAEGFTAATIRMLRLTAVTAARPVVLVIPDIDDLQLITAVECGVVAILPRASVNQERLVRSVQAAEAGGGIMPPHLIGSLLEHFRRLQREVLLPNGLTLTGLTSREIEVLRLMADGLDTTEIAEEIRYSVRTVKTIIYGVMDRYELRSRSHAVAYAVRAGLI</sequence>
<keyword evidence="1" id="KW-0805">Transcription regulation</keyword>
<keyword evidence="3" id="KW-0804">Transcription</keyword>
<dbReference type="Proteomes" id="UP001235874">
    <property type="component" value="Chromosome"/>
</dbReference>
<evidence type="ECO:0000256" key="2">
    <source>
        <dbReference type="ARBA" id="ARBA00023125"/>
    </source>
</evidence>
<feature type="domain" description="HTH luxR-type" evidence="4">
    <location>
        <begin position="140"/>
        <end position="205"/>
    </location>
</feature>
<dbReference type="Pfam" id="PF00196">
    <property type="entry name" value="GerE"/>
    <property type="match status" value="1"/>
</dbReference>
<dbReference type="KEGG" id="mprn:Q3V37_18785"/>
<dbReference type="GO" id="GO:0003677">
    <property type="term" value="F:DNA binding"/>
    <property type="evidence" value="ECO:0007669"/>
    <property type="project" value="UniProtKB-KW"/>
</dbReference>
<dbReference type="GO" id="GO:0006355">
    <property type="term" value="P:regulation of DNA-templated transcription"/>
    <property type="evidence" value="ECO:0007669"/>
    <property type="project" value="InterPro"/>
</dbReference>
<evidence type="ECO:0000313" key="5">
    <source>
        <dbReference type="EMBL" id="WLS48807.1"/>
    </source>
</evidence>
<evidence type="ECO:0000256" key="1">
    <source>
        <dbReference type="ARBA" id="ARBA00023015"/>
    </source>
</evidence>
<name>A0AAJ6HYQ8_9ACTN</name>
<reference evidence="5 6" key="1">
    <citation type="submission" date="2023-07" db="EMBL/GenBank/DDBJ databases">
        <title>Micromonospora profundi TRM 95458 converts glycerol to a new osmotic compound.</title>
        <authorList>
            <person name="Lu D."/>
        </authorList>
    </citation>
    <scope>NUCLEOTIDE SEQUENCE [LARGE SCALE GENOMIC DNA]</scope>
    <source>
        <strain evidence="5 6">TRM95458</strain>
    </source>
</reference>
<protein>
    <submittedName>
        <fullName evidence="5">Response regulator transcription factor</fullName>
    </submittedName>
</protein>
<organism evidence="5 6">
    <name type="scientific">Micromonospora profundi</name>
    <dbReference type="NCBI Taxonomy" id="1420889"/>
    <lineage>
        <taxon>Bacteria</taxon>
        <taxon>Bacillati</taxon>
        <taxon>Actinomycetota</taxon>
        <taxon>Actinomycetes</taxon>
        <taxon>Micromonosporales</taxon>
        <taxon>Micromonosporaceae</taxon>
        <taxon>Micromonospora</taxon>
    </lineage>
</organism>
<dbReference type="PANTHER" id="PTHR44688">
    <property type="entry name" value="DNA-BINDING TRANSCRIPTIONAL ACTIVATOR DEVR_DOSR"/>
    <property type="match status" value="1"/>
</dbReference>
<dbReference type="CDD" id="cd06170">
    <property type="entry name" value="LuxR_C_like"/>
    <property type="match status" value="1"/>
</dbReference>
<evidence type="ECO:0000313" key="6">
    <source>
        <dbReference type="Proteomes" id="UP001235874"/>
    </source>
</evidence>
<dbReference type="PANTHER" id="PTHR44688:SF16">
    <property type="entry name" value="DNA-BINDING TRANSCRIPTIONAL ACTIVATOR DEVR_DOSR"/>
    <property type="match status" value="1"/>
</dbReference>
<dbReference type="PROSITE" id="PS50043">
    <property type="entry name" value="HTH_LUXR_2"/>
    <property type="match status" value="1"/>
</dbReference>
<accession>A0AAJ6HYQ8</accession>